<gene>
    <name evidence="1" type="ORF">Cvel_6272</name>
</gene>
<dbReference type="VEuPathDB" id="CryptoDB:Cvel_6272"/>
<accession>A0A0G4HC15</accession>
<proteinExistence type="predicted"/>
<protein>
    <recommendedName>
        <fullName evidence="2">Retrotransposon gag domain-containing protein</fullName>
    </recommendedName>
</protein>
<dbReference type="EMBL" id="CDMZ01002257">
    <property type="protein sequence ID" value="CEM41548.1"/>
    <property type="molecule type" value="Genomic_DNA"/>
</dbReference>
<dbReference type="PhylomeDB" id="A0A0G4HC15"/>
<sequence>MFFTRYGIDEWEAERKKRMLLQIIQNFEKSSFDYVTRFEEQCFAVNESTDDHTALGAFIEGIEDGELRIQMETRTYGTFEELQMNLKKWEDVVRRKEGQQEMASGQGNRPVKRLRVAAIEGEENF</sequence>
<reference evidence="1" key="1">
    <citation type="submission" date="2014-11" db="EMBL/GenBank/DDBJ databases">
        <authorList>
            <person name="Otto D Thomas"/>
            <person name="Naeem Raeece"/>
        </authorList>
    </citation>
    <scope>NUCLEOTIDE SEQUENCE</scope>
</reference>
<dbReference type="AlphaFoldDB" id="A0A0G4HC15"/>
<evidence type="ECO:0000313" key="1">
    <source>
        <dbReference type="EMBL" id="CEM41548.1"/>
    </source>
</evidence>
<organism evidence="1">
    <name type="scientific">Chromera velia CCMP2878</name>
    <dbReference type="NCBI Taxonomy" id="1169474"/>
    <lineage>
        <taxon>Eukaryota</taxon>
        <taxon>Sar</taxon>
        <taxon>Alveolata</taxon>
        <taxon>Colpodellida</taxon>
        <taxon>Chromeraceae</taxon>
        <taxon>Chromera</taxon>
    </lineage>
</organism>
<name>A0A0G4HC15_9ALVE</name>
<evidence type="ECO:0008006" key="2">
    <source>
        <dbReference type="Google" id="ProtNLM"/>
    </source>
</evidence>